<gene>
    <name evidence="2" type="ORF">PSRA_0991</name>
</gene>
<protein>
    <recommendedName>
        <fullName evidence="1">GmrSD restriction endonucleases N-terminal domain-containing protein</fullName>
    </recommendedName>
</protein>
<sequence>MKGSATNLVSFMEGTDKRFVIPVYQRKYDWRVDNCRQLYEDLKRVVRDGRGHHFFGSIVS</sequence>
<dbReference type="Proteomes" id="UP000216725">
    <property type="component" value="Unassembled WGS sequence"/>
</dbReference>
<keyword evidence="3" id="KW-1185">Reference proteome</keyword>
<accession>A0A261EXL3</accession>
<evidence type="ECO:0000313" key="3">
    <source>
        <dbReference type="Proteomes" id="UP000216725"/>
    </source>
</evidence>
<evidence type="ECO:0000313" key="2">
    <source>
        <dbReference type="EMBL" id="OZG51594.1"/>
    </source>
</evidence>
<comment type="caution">
    <text evidence="2">The sequence shown here is derived from an EMBL/GenBank/DDBJ whole genome shotgun (WGS) entry which is preliminary data.</text>
</comment>
<proteinExistence type="predicted"/>
<feature type="domain" description="GmrSD restriction endonucleases N-terminal" evidence="1">
    <location>
        <begin position="15"/>
        <end position="60"/>
    </location>
</feature>
<dbReference type="InterPro" id="IPR004919">
    <property type="entry name" value="GmrSD_N"/>
</dbReference>
<evidence type="ECO:0000259" key="1">
    <source>
        <dbReference type="Pfam" id="PF03235"/>
    </source>
</evidence>
<dbReference type="AlphaFoldDB" id="A0A261EXL3"/>
<name>A0A261EXL3_9BIFI</name>
<organism evidence="2 3">
    <name type="scientific">Pseudoscardovia radai</name>
    <dbReference type="NCBI Taxonomy" id="987066"/>
    <lineage>
        <taxon>Bacteria</taxon>
        <taxon>Bacillati</taxon>
        <taxon>Actinomycetota</taxon>
        <taxon>Actinomycetes</taxon>
        <taxon>Bifidobacteriales</taxon>
        <taxon>Bifidobacteriaceae</taxon>
        <taxon>Pseudoscardovia</taxon>
    </lineage>
</organism>
<reference evidence="2 3" key="1">
    <citation type="journal article" date="2017" name="BMC Genomics">
        <title>Comparative genomic and phylogenomic analyses of the Bifidobacteriaceae family.</title>
        <authorList>
            <person name="Lugli G.A."/>
            <person name="Milani C."/>
            <person name="Turroni F."/>
            <person name="Duranti S."/>
            <person name="Mancabelli L."/>
            <person name="Mangifesta M."/>
            <person name="Ferrario C."/>
            <person name="Modesto M."/>
            <person name="Mattarelli P."/>
            <person name="Jiri K."/>
            <person name="van Sinderen D."/>
            <person name="Ventura M."/>
        </authorList>
    </citation>
    <scope>NUCLEOTIDE SEQUENCE [LARGE SCALE GENOMIC DNA]</scope>
    <source>
        <strain evidence="2 3">DSM 24742</strain>
    </source>
</reference>
<dbReference type="Pfam" id="PF03235">
    <property type="entry name" value="GmrSD_N"/>
    <property type="match status" value="1"/>
</dbReference>
<dbReference type="EMBL" id="MWWR01000007">
    <property type="protein sequence ID" value="OZG51594.1"/>
    <property type="molecule type" value="Genomic_DNA"/>
</dbReference>